<dbReference type="AlphaFoldDB" id="S3KJ40"/>
<protein>
    <recommendedName>
        <fullName evidence="4">3-hexulose-6-phosphate synthase</fullName>
        <ecNumber evidence="4">4.1.2.43</ecNumber>
    </recommendedName>
</protein>
<dbReference type="PANTHER" id="PTHR35039">
    <property type="entry name" value="3-KETO-L-GULONATE-6-PHOSPHATE DECARBOXYLASE SGBH-RELATED"/>
    <property type="match status" value="1"/>
</dbReference>
<dbReference type="GO" id="GO:0004590">
    <property type="term" value="F:orotidine-5'-phosphate decarboxylase activity"/>
    <property type="evidence" value="ECO:0007669"/>
    <property type="project" value="InterPro"/>
</dbReference>
<name>S3KJ40_TREMA</name>
<dbReference type="Gene3D" id="3.20.20.70">
    <property type="entry name" value="Aldolase class I"/>
    <property type="match status" value="1"/>
</dbReference>
<evidence type="ECO:0000256" key="6">
    <source>
        <dbReference type="ARBA" id="ARBA00023277"/>
    </source>
</evidence>
<evidence type="ECO:0000256" key="5">
    <source>
        <dbReference type="ARBA" id="ARBA00023239"/>
    </source>
</evidence>
<dbReference type="GO" id="GO:0033982">
    <property type="term" value="F:3-dehydro-L-gulonate-6-phosphate decarboxylase activity"/>
    <property type="evidence" value="ECO:0007669"/>
    <property type="project" value="TreeGrafter"/>
</dbReference>
<dbReference type="EC" id="4.1.2.43" evidence="4"/>
<evidence type="ECO:0000256" key="3">
    <source>
        <dbReference type="ARBA" id="ARBA00006350"/>
    </source>
</evidence>
<proteinExistence type="inferred from homology"/>
<organism evidence="8 9">
    <name type="scientific">Treponema maltophilum ATCC 51939</name>
    <dbReference type="NCBI Taxonomy" id="1125699"/>
    <lineage>
        <taxon>Bacteria</taxon>
        <taxon>Pseudomonadati</taxon>
        <taxon>Spirochaetota</taxon>
        <taxon>Spirochaetia</taxon>
        <taxon>Spirochaetales</taxon>
        <taxon>Treponemataceae</taxon>
        <taxon>Treponema</taxon>
    </lineage>
</organism>
<accession>S3KJ40</accession>
<comment type="similarity">
    <text evidence="3">Belongs to the HPS/KGPDC family. HPS subfamily.</text>
</comment>
<dbReference type="GO" id="GO:0043801">
    <property type="term" value="F:hexulose-6-phosphate synthase activity"/>
    <property type="evidence" value="ECO:0007669"/>
    <property type="project" value="UniProtKB-EC"/>
</dbReference>
<evidence type="ECO:0000256" key="2">
    <source>
        <dbReference type="ARBA" id="ARBA00005014"/>
    </source>
</evidence>
<reference evidence="8 9" key="1">
    <citation type="submission" date="2013-04" db="EMBL/GenBank/DDBJ databases">
        <title>The Genome Sequence of Treponema maltophilum ATCC 51939.</title>
        <authorList>
            <consortium name="The Broad Institute Genomics Platform"/>
            <person name="Earl A."/>
            <person name="Ward D."/>
            <person name="Feldgarden M."/>
            <person name="Gevers D."/>
            <person name="Leonetti C."/>
            <person name="Blanton J.M."/>
            <person name="Dewhirst F.E."/>
            <person name="Izard J."/>
            <person name="Walker B."/>
            <person name="Young S."/>
            <person name="Zeng Q."/>
            <person name="Gargeya S."/>
            <person name="Fitzgerald M."/>
            <person name="Haas B."/>
            <person name="Abouelleil A."/>
            <person name="Allen A.W."/>
            <person name="Alvarado L."/>
            <person name="Arachchi H.M."/>
            <person name="Berlin A.M."/>
            <person name="Chapman S.B."/>
            <person name="Gainer-Dewar J."/>
            <person name="Goldberg J."/>
            <person name="Griggs A."/>
            <person name="Gujja S."/>
            <person name="Hansen M."/>
            <person name="Howarth C."/>
            <person name="Imamovic A."/>
            <person name="Ireland A."/>
            <person name="Larimer J."/>
            <person name="McCowan C."/>
            <person name="Murphy C."/>
            <person name="Pearson M."/>
            <person name="Poon T.W."/>
            <person name="Priest M."/>
            <person name="Roberts A."/>
            <person name="Saif S."/>
            <person name="Shea T."/>
            <person name="Sisk P."/>
            <person name="Sykes S."/>
            <person name="Wortman J."/>
            <person name="Nusbaum C."/>
            <person name="Birren B."/>
        </authorList>
    </citation>
    <scope>NUCLEOTIDE SEQUENCE [LARGE SCALE GENOMIC DNA]</scope>
    <source>
        <strain evidence="8 9">ATCC 51939</strain>
    </source>
</reference>
<dbReference type="RefSeq" id="WP_016524544.1">
    <property type="nucleotide sequence ID" value="NZ_KE332518.1"/>
</dbReference>
<dbReference type="SMART" id="SM00934">
    <property type="entry name" value="OMPdecase"/>
    <property type="match status" value="1"/>
</dbReference>
<dbReference type="eggNOG" id="COG0269">
    <property type="taxonomic scope" value="Bacteria"/>
</dbReference>
<comment type="caution">
    <text evidence="8">The sequence shown here is derived from an EMBL/GenBank/DDBJ whole genome shotgun (WGS) entry which is preliminary data.</text>
</comment>
<dbReference type="GO" id="GO:0006207">
    <property type="term" value="P:'de novo' pyrimidine nucleobase biosynthetic process"/>
    <property type="evidence" value="ECO:0007669"/>
    <property type="project" value="InterPro"/>
</dbReference>
<dbReference type="InterPro" id="IPR001754">
    <property type="entry name" value="OMPdeCOase_dom"/>
</dbReference>
<evidence type="ECO:0000256" key="4">
    <source>
        <dbReference type="ARBA" id="ARBA00012890"/>
    </source>
</evidence>
<keyword evidence="5" id="KW-0456">Lyase</keyword>
<keyword evidence="6" id="KW-0119">Carbohydrate metabolism</keyword>
<dbReference type="GO" id="GO:0019854">
    <property type="term" value="P:L-ascorbic acid catabolic process"/>
    <property type="evidence" value="ECO:0007669"/>
    <property type="project" value="TreeGrafter"/>
</dbReference>
<dbReference type="InterPro" id="IPR017553">
    <property type="entry name" value="3-hexulose-6-phosphate_synth"/>
</dbReference>
<comment type="pathway">
    <text evidence="2">One-carbon metabolism; formaldehyde assimilation via RuMP pathway; D-fructose 6-phosphate from D-ribulose 5-phosphate and formaldehyde: step 1/2.</text>
</comment>
<dbReference type="HOGENOM" id="CLU_081825_1_0_12"/>
<dbReference type="FunFam" id="3.20.20.70:FF:000022">
    <property type="entry name" value="3-keto-L-gulonate-6-phosphate decarboxylase UlaD"/>
    <property type="match status" value="1"/>
</dbReference>
<keyword evidence="9" id="KW-1185">Reference proteome</keyword>
<evidence type="ECO:0000313" key="9">
    <source>
        <dbReference type="Proteomes" id="UP000014541"/>
    </source>
</evidence>
<dbReference type="Proteomes" id="UP000014541">
    <property type="component" value="Unassembled WGS sequence"/>
</dbReference>
<dbReference type="EMBL" id="ATFF01000002">
    <property type="protein sequence ID" value="EPF32247.1"/>
    <property type="molecule type" value="Genomic_DNA"/>
</dbReference>
<dbReference type="InterPro" id="IPR013785">
    <property type="entry name" value="Aldolase_TIM"/>
</dbReference>
<dbReference type="STRING" id="1125699.HMPREF9194_00242"/>
<dbReference type="SUPFAM" id="SSF51366">
    <property type="entry name" value="Ribulose-phoshate binding barrel"/>
    <property type="match status" value="1"/>
</dbReference>
<evidence type="ECO:0000256" key="1">
    <source>
        <dbReference type="ARBA" id="ARBA00000718"/>
    </source>
</evidence>
<dbReference type="NCBIfam" id="TIGR03128">
    <property type="entry name" value="RuMP_HxlA"/>
    <property type="match status" value="1"/>
</dbReference>
<dbReference type="PANTHER" id="PTHR35039:SF3">
    <property type="entry name" value="3-KETO-L-GULONATE-6-PHOSPHATE DECARBOXYLASE SGBH-RELATED"/>
    <property type="match status" value="1"/>
</dbReference>
<comment type="catalytic activity">
    <reaction evidence="1">
        <text>D-ribulose 5-phosphate + formaldehyde = D-arabino-hex-3-ulose 6-phosphate</text>
        <dbReference type="Rhea" id="RHEA:25201"/>
        <dbReference type="ChEBI" id="CHEBI:16842"/>
        <dbReference type="ChEBI" id="CHEBI:58121"/>
        <dbReference type="ChEBI" id="CHEBI:58542"/>
        <dbReference type="EC" id="4.1.2.43"/>
    </reaction>
</comment>
<evidence type="ECO:0000313" key="8">
    <source>
        <dbReference type="EMBL" id="EPF32247.1"/>
    </source>
</evidence>
<evidence type="ECO:0000259" key="7">
    <source>
        <dbReference type="SMART" id="SM00934"/>
    </source>
</evidence>
<sequence>MKLQIAVDITDTARILEIAKGIYDIIDIFEIGTPAIIKEGLSPVRKLKEKYPDLCVLADSKIVDGGKIEAQNICESGADIMTVLAFADNTTIAEVVETAHAYGRKVLADLICIKNIRGRSAELIDLGIDYIGVHTGVDMQKSGRTPIGDLHELLASVPRNMVAVAGGIGIKTLHSYVIQKPEIIIAGSALYSAPDIRTAVLNMKEAMK</sequence>
<dbReference type="OrthoDB" id="43475at2"/>
<dbReference type="Pfam" id="PF00215">
    <property type="entry name" value="OMPdecase"/>
    <property type="match status" value="1"/>
</dbReference>
<feature type="domain" description="Orotidine 5'-phosphate decarboxylase" evidence="7">
    <location>
        <begin position="2"/>
        <end position="203"/>
    </location>
</feature>
<dbReference type="InterPro" id="IPR011060">
    <property type="entry name" value="RibuloseP-bd_barrel"/>
</dbReference>
<gene>
    <name evidence="8" type="ORF">HMPREF9194_00242</name>
</gene>